<name>A0A2I0UWL9_9BACI</name>
<dbReference type="InterPro" id="IPR041160">
    <property type="entry name" value="LD_cluster2"/>
</dbReference>
<dbReference type="EMBL" id="PDFK01000007">
    <property type="protein sequence ID" value="PKU50443.1"/>
    <property type="molecule type" value="Genomic_DNA"/>
</dbReference>
<sequence>MVDIINPLNIFIAWHSSFENGRDLANSIFSYYNHNINNPLSRGIGIPVYFRTGQAPLNIDLTNAEYNAVILLVDDNMVIDKQWEKYIEEILMQVEKSNAKSIILPIAISDNAFKLPNKLPTKNFIRLYDVDSNEEDFLLSRTTHELCRLLYNIDRVNHESTDEQKSPPPLKLFISHAKEDGVGVAKKLSDYVQSQSPVKTFFDANDIAIGYDFPEEIEGNIQTSVLLVIHTDKYSTREWCRREILLAKKNNRPIIVVNLYEEGEERIFPYLGNLKTIRFNKDLEEKIMYEKIILITLKETLRYKYHQMFVIYLTKKFYINQVEIISQPPELLSLIKLNSSVNKLTIYPDPPLSEEEIDIITGVADDMQFYTPTYIPLLKEKGEYEIHELSFLDGLNVGISISESQNIKELGFEHIHLQDALVEFTRYLLASGASISYGGDVKYDTEFNFANILFDLVTNYQQEHKRPSDQITNYVSYPIYTQISTNLLAKLSDVARFINVDPPEDLVGNHDKIYKGETIEDLYVWSRSLTLMRQRMNDDINARIIIGGKLTGYKGTMPGVVEEAYLAFLHKKPVYLVGSMGGASKVIIDAISGEKPEELTEDYQFRNGKYKDLYTKYNELAEQNRLELINYEKLISFFNDVGIEGLNNGLSIEENKKLFKSTNTTEMISLVLKGLMAINHQN</sequence>
<evidence type="ECO:0000313" key="3">
    <source>
        <dbReference type="Proteomes" id="UP000234956"/>
    </source>
</evidence>
<organism evidence="2 3">
    <name type="scientific">Lysinibacillus fusiformis</name>
    <dbReference type="NCBI Taxonomy" id="28031"/>
    <lineage>
        <taxon>Bacteria</taxon>
        <taxon>Bacillati</taxon>
        <taxon>Bacillota</taxon>
        <taxon>Bacilli</taxon>
        <taxon>Bacillales</taxon>
        <taxon>Bacillaceae</taxon>
        <taxon>Lysinibacillus</taxon>
    </lineage>
</organism>
<dbReference type="Gene3D" id="3.40.50.10140">
    <property type="entry name" value="Toll/interleukin-1 receptor homology (TIR) domain"/>
    <property type="match status" value="1"/>
</dbReference>
<accession>A0A2I0UWL9</accession>
<dbReference type="SUPFAM" id="SSF52200">
    <property type="entry name" value="Toll/Interleukin receptor TIR domain"/>
    <property type="match status" value="1"/>
</dbReference>
<gene>
    <name evidence="2" type="ORF">CRI88_18645</name>
</gene>
<dbReference type="Pfam" id="PF18163">
    <property type="entry name" value="LD_cluster2"/>
    <property type="match status" value="1"/>
</dbReference>
<dbReference type="RefSeq" id="WP_101966931.1">
    <property type="nucleotide sequence ID" value="NZ_PDFK01000007.1"/>
</dbReference>
<dbReference type="Pfam" id="PF13676">
    <property type="entry name" value="TIR_2"/>
    <property type="match status" value="1"/>
</dbReference>
<protein>
    <recommendedName>
        <fullName evidence="1">TIR domain-containing protein</fullName>
    </recommendedName>
</protein>
<proteinExistence type="predicted"/>
<dbReference type="InterPro" id="IPR000157">
    <property type="entry name" value="TIR_dom"/>
</dbReference>
<comment type="caution">
    <text evidence="2">The sequence shown here is derived from an EMBL/GenBank/DDBJ whole genome shotgun (WGS) entry which is preliminary data.</text>
</comment>
<dbReference type="PROSITE" id="PS50104">
    <property type="entry name" value="TIR"/>
    <property type="match status" value="1"/>
</dbReference>
<feature type="domain" description="TIR" evidence="1">
    <location>
        <begin position="168"/>
        <end position="305"/>
    </location>
</feature>
<dbReference type="InterPro" id="IPR035897">
    <property type="entry name" value="Toll_tir_struct_dom_sf"/>
</dbReference>
<dbReference type="Proteomes" id="UP000234956">
    <property type="component" value="Unassembled WGS sequence"/>
</dbReference>
<evidence type="ECO:0000313" key="2">
    <source>
        <dbReference type="EMBL" id="PKU50443.1"/>
    </source>
</evidence>
<dbReference type="AlphaFoldDB" id="A0A2I0UWL9"/>
<reference evidence="2 3" key="1">
    <citation type="submission" date="2017-10" db="EMBL/GenBank/DDBJ databases">
        <title>Draft genome of Lysinibacillus fusiformis strain Juneja, a laboratory-derived pathogen of Drosophila melanogaster.</title>
        <authorList>
            <person name="Smith B.R."/>
            <person name="Unckless R.L."/>
        </authorList>
    </citation>
    <scope>NUCLEOTIDE SEQUENCE [LARGE SCALE GENOMIC DNA]</scope>
    <source>
        <strain evidence="2 3">Juneja</strain>
    </source>
</reference>
<dbReference type="GO" id="GO:0007165">
    <property type="term" value="P:signal transduction"/>
    <property type="evidence" value="ECO:0007669"/>
    <property type="project" value="InterPro"/>
</dbReference>
<evidence type="ECO:0000259" key="1">
    <source>
        <dbReference type="PROSITE" id="PS50104"/>
    </source>
</evidence>